<dbReference type="PROSITE" id="PS51819">
    <property type="entry name" value="VOC"/>
    <property type="match status" value="1"/>
</dbReference>
<gene>
    <name evidence="2" type="ORF">SAMN05216223_110172</name>
</gene>
<dbReference type="InterPro" id="IPR029068">
    <property type="entry name" value="Glyas_Bleomycin-R_OHBP_Dase"/>
</dbReference>
<keyword evidence="3" id="KW-1185">Reference proteome</keyword>
<dbReference type="AlphaFoldDB" id="A0A1H6CVP1"/>
<reference evidence="2 3" key="1">
    <citation type="submission" date="2016-10" db="EMBL/GenBank/DDBJ databases">
        <authorList>
            <person name="de Groot N.N."/>
        </authorList>
    </citation>
    <scope>NUCLEOTIDE SEQUENCE [LARGE SCALE GENOMIC DNA]</scope>
    <source>
        <strain evidence="2 3">CGMCC 4.2023</strain>
    </source>
</reference>
<dbReference type="GO" id="GO:0051213">
    <property type="term" value="F:dioxygenase activity"/>
    <property type="evidence" value="ECO:0007669"/>
    <property type="project" value="UniProtKB-KW"/>
</dbReference>
<feature type="domain" description="VOC" evidence="1">
    <location>
        <begin position="5"/>
        <end position="125"/>
    </location>
</feature>
<dbReference type="EMBL" id="FNVU01000010">
    <property type="protein sequence ID" value="SEG77100.1"/>
    <property type="molecule type" value="Genomic_DNA"/>
</dbReference>
<sequence>MRIDRLDHLVLTVRDIDASIGFYAGALGMTEVTFRGGRKALAFGTSKINLHQAGREFEPKAAWPTPGSADLCLVVEQPLSEVVAELAAHGVEVEEGPVERTGATGAITSVYVRDPDGNLVELSTYPL</sequence>
<name>A0A1H6CVP1_9ACTN</name>
<dbReference type="InterPro" id="IPR037523">
    <property type="entry name" value="VOC_core"/>
</dbReference>
<dbReference type="SUPFAM" id="SSF54593">
    <property type="entry name" value="Glyoxalase/Bleomycin resistance protein/Dihydroxybiphenyl dioxygenase"/>
    <property type="match status" value="1"/>
</dbReference>
<dbReference type="RefSeq" id="WP_103887946.1">
    <property type="nucleotide sequence ID" value="NZ_FNVU01000010.1"/>
</dbReference>
<dbReference type="PANTHER" id="PTHR21366">
    <property type="entry name" value="GLYOXALASE FAMILY PROTEIN"/>
    <property type="match status" value="1"/>
</dbReference>
<dbReference type="InterPro" id="IPR004360">
    <property type="entry name" value="Glyas_Fos-R_dOase_dom"/>
</dbReference>
<dbReference type="InterPro" id="IPR050383">
    <property type="entry name" value="GlyoxalaseI/FosfomycinResist"/>
</dbReference>
<dbReference type="CDD" id="cd07253">
    <property type="entry name" value="GLOD5"/>
    <property type="match status" value="1"/>
</dbReference>
<protein>
    <submittedName>
        <fullName evidence="2">Catechol 2,3-dioxygenase</fullName>
    </submittedName>
</protein>
<proteinExistence type="predicted"/>
<dbReference type="PANTHER" id="PTHR21366:SF14">
    <property type="entry name" value="GLYOXALASE DOMAIN-CONTAINING PROTEIN 5"/>
    <property type="match status" value="1"/>
</dbReference>
<dbReference type="Proteomes" id="UP000236754">
    <property type="component" value="Unassembled WGS sequence"/>
</dbReference>
<dbReference type="OrthoDB" id="9812656at2"/>
<evidence type="ECO:0000313" key="2">
    <source>
        <dbReference type="EMBL" id="SEG77100.1"/>
    </source>
</evidence>
<organism evidence="2 3">
    <name type="scientific">Actinacidiphila yanglinensis</name>
    <dbReference type="NCBI Taxonomy" id="310779"/>
    <lineage>
        <taxon>Bacteria</taxon>
        <taxon>Bacillati</taxon>
        <taxon>Actinomycetota</taxon>
        <taxon>Actinomycetes</taxon>
        <taxon>Kitasatosporales</taxon>
        <taxon>Streptomycetaceae</taxon>
        <taxon>Actinacidiphila</taxon>
    </lineage>
</organism>
<keyword evidence="2" id="KW-0223">Dioxygenase</keyword>
<keyword evidence="2" id="KW-0560">Oxidoreductase</keyword>
<dbReference type="Gene3D" id="3.10.180.10">
    <property type="entry name" value="2,3-Dihydroxybiphenyl 1,2-Dioxygenase, domain 1"/>
    <property type="match status" value="1"/>
</dbReference>
<evidence type="ECO:0000313" key="3">
    <source>
        <dbReference type="Proteomes" id="UP000236754"/>
    </source>
</evidence>
<evidence type="ECO:0000259" key="1">
    <source>
        <dbReference type="PROSITE" id="PS51819"/>
    </source>
</evidence>
<dbReference type="Pfam" id="PF00903">
    <property type="entry name" value="Glyoxalase"/>
    <property type="match status" value="1"/>
</dbReference>
<accession>A0A1H6CVP1</accession>